<dbReference type="Gene3D" id="2.30.110.10">
    <property type="entry name" value="Electron Transport, Fmn-binding Protein, Chain A"/>
    <property type="match status" value="1"/>
</dbReference>
<dbReference type="PANTHER" id="PTHR42815:SF2">
    <property type="entry name" value="FAD-BINDING, PUTATIVE (AFU_ORTHOLOGUE AFUA_6G07600)-RELATED"/>
    <property type="match status" value="1"/>
</dbReference>
<dbReference type="SUPFAM" id="SSF50475">
    <property type="entry name" value="FMN-binding split barrel"/>
    <property type="match status" value="1"/>
</dbReference>
<sequence length="209" mass="23628">MTADSPETGGDIVFTPAIRQMQERYGSRRQMARLEEKGRWRDRVDADLAAFLADRNSFYLATASATGRPYIQHRGGLRGVLKVLDDRTLGFADYPGNRQYISTGNLSENGQAFIFLMDYAHRRRVKIWGRAEVVEDDPDLLARLHDPQLPARPERAIRFHLEAWDINCPQFIPAKYDEEQVAAALQKLQDRIAELEAELAALRGAAAAT</sequence>
<dbReference type="InterPro" id="IPR011576">
    <property type="entry name" value="Pyridox_Oxase_N"/>
</dbReference>
<evidence type="ECO:0000259" key="2">
    <source>
        <dbReference type="Pfam" id="PF01243"/>
    </source>
</evidence>
<keyword evidence="4" id="KW-1185">Reference proteome</keyword>
<keyword evidence="1" id="KW-0175">Coiled coil</keyword>
<evidence type="ECO:0000313" key="4">
    <source>
        <dbReference type="Proteomes" id="UP001595528"/>
    </source>
</evidence>
<proteinExistence type="predicted"/>
<dbReference type="RefSeq" id="WP_379906160.1">
    <property type="nucleotide sequence ID" value="NZ_JBHRTR010000048.1"/>
</dbReference>
<dbReference type="EMBL" id="JBHRTR010000048">
    <property type="protein sequence ID" value="MFC3230728.1"/>
    <property type="molecule type" value="Genomic_DNA"/>
</dbReference>
<reference evidence="4" key="1">
    <citation type="journal article" date="2019" name="Int. J. Syst. Evol. Microbiol.">
        <title>The Global Catalogue of Microorganisms (GCM) 10K type strain sequencing project: providing services to taxonomists for standard genome sequencing and annotation.</title>
        <authorList>
            <consortium name="The Broad Institute Genomics Platform"/>
            <consortium name="The Broad Institute Genome Sequencing Center for Infectious Disease"/>
            <person name="Wu L."/>
            <person name="Ma J."/>
        </authorList>
    </citation>
    <scope>NUCLEOTIDE SEQUENCE [LARGE SCALE GENOMIC DNA]</scope>
    <source>
        <strain evidence="4">KCTC 42964</strain>
    </source>
</reference>
<protein>
    <submittedName>
        <fullName evidence="3">Pyridoxamine 5'-phosphate oxidase family protein</fullName>
    </submittedName>
</protein>
<comment type="caution">
    <text evidence="3">The sequence shown here is derived from an EMBL/GenBank/DDBJ whole genome shotgun (WGS) entry which is preliminary data.</text>
</comment>
<evidence type="ECO:0000313" key="3">
    <source>
        <dbReference type="EMBL" id="MFC3230728.1"/>
    </source>
</evidence>
<evidence type="ECO:0000256" key="1">
    <source>
        <dbReference type="SAM" id="Coils"/>
    </source>
</evidence>
<dbReference type="PANTHER" id="PTHR42815">
    <property type="entry name" value="FAD-BINDING, PUTATIVE (AFU_ORTHOLOGUE AFUA_6G07600)-RELATED"/>
    <property type="match status" value="1"/>
</dbReference>
<accession>A0ABV7L8N0</accession>
<feature type="coiled-coil region" evidence="1">
    <location>
        <begin position="178"/>
        <end position="205"/>
    </location>
</feature>
<gene>
    <name evidence="3" type="ORF">ACFOGJ_26005</name>
</gene>
<dbReference type="Pfam" id="PF01243">
    <property type="entry name" value="PNPOx_N"/>
    <property type="match status" value="1"/>
</dbReference>
<name>A0ABV7L8N0_9PROT</name>
<dbReference type="Proteomes" id="UP001595528">
    <property type="component" value="Unassembled WGS sequence"/>
</dbReference>
<dbReference type="InterPro" id="IPR012349">
    <property type="entry name" value="Split_barrel_FMN-bd"/>
</dbReference>
<feature type="domain" description="Pyridoxamine 5'-phosphate oxidase N-terminal" evidence="2">
    <location>
        <begin position="46"/>
        <end position="157"/>
    </location>
</feature>
<organism evidence="3 4">
    <name type="scientific">Marinibaculum pumilum</name>
    <dbReference type="NCBI Taxonomy" id="1766165"/>
    <lineage>
        <taxon>Bacteria</taxon>
        <taxon>Pseudomonadati</taxon>
        <taxon>Pseudomonadota</taxon>
        <taxon>Alphaproteobacteria</taxon>
        <taxon>Rhodospirillales</taxon>
        <taxon>Rhodospirillaceae</taxon>
        <taxon>Marinibaculum</taxon>
    </lineage>
</organism>